<dbReference type="Proteomes" id="UP000018144">
    <property type="component" value="Unassembled WGS sequence"/>
</dbReference>
<dbReference type="AlphaFoldDB" id="U4LIJ5"/>
<proteinExistence type="predicted"/>
<organism evidence="2 3">
    <name type="scientific">Pyronema omphalodes (strain CBS 100304)</name>
    <name type="common">Pyronema confluens</name>
    <dbReference type="NCBI Taxonomy" id="1076935"/>
    <lineage>
        <taxon>Eukaryota</taxon>
        <taxon>Fungi</taxon>
        <taxon>Dikarya</taxon>
        <taxon>Ascomycota</taxon>
        <taxon>Pezizomycotina</taxon>
        <taxon>Pezizomycetes</taxon>
        <taxon>Pezizales</taxon>
        <taxon>Pyronemataceae</taxon>
        <taxon>Pyronema</taxon>
    </lineage>
</organism>
<protein>
    <submittedName>
        <fullName evidence="2">Similar to Pc18g05810 [Penicillium chrysogenum Wisconsin 54-1255] acc. no. XP_002562408</fullName>
    </submittedName>
</protein>
<gene>
    <name evidence="2" type="ORF">PCON_11758</name>
</gene>
<dbReference type="EMBL" id="HF935680">
    <property type="protein sequence ID" value="CCX12164.1"/>
    <property type="molecule type" value="Genomic_DNA"/>
</dbReference>
<dbReference type="STRING" id="1076935.U4LIJ5"/>
<reference evidence="2 3" key="1">
    <citation type="journal article" date="2013" name="PLoS Genet.">
        <title>The genome and development-dependent transcriptomes of Pyronema confluens: a window into fungal evolution.</title>
        <authorList>
            <person name="Traeger S."/>
            <person name="Altegoer F."/>
            <person name="Freitag M."/>
            <person name="Gabaldon T."/>
            <person name="Kempken F."/>
            <person name="Kumar A."/>
            <person name="Marcet-Houben M."/>
            <person name="Poggeler S."/>
            <person name="Stajich J.E."/>
            <person name="Nowrousian M."/>
        </authorList>
    </citation>
    <scope>NUCLEOTIDE SEQUENCE [LARGE SCALE GENOMIC DNA]</scope>
    <source>
        <strain evidence="3">CBS 100304</strain>
        <tissue evidence="2">Vegetative mycelium</tissue>
    </source>
</reference>
<name>U4LIJ5_PYROM</name>
<feature type="region of interest" description="Disordered" evidence="1">
    <location>
        <begin position="388"/>
        <end position="429"/>
    </location>
</feature>
<feature type="region of interest" description="Disordered" evidence="1">
    <location>
        <begin position="103"/>
        <end position="206"/>
    </location>
</feature>
<sequence>MEQPMHQPRHIPMPPQVTRGYYRAPYGHSQGHAHCGNTAAPYNFNDISQISPPNQFENHHTRFDLQQQQYLQQQQKFQNQNNYYHHPTQSSYMYTWEPPTPIKTRARASSRSSRGSSTSSRSPILDDQEIEEKHKLGDREFSPLPPPAHVDPEVEEPCNDDSIPRATYRGNGTRNTVPLPHPQDSNRTRRRTNSNANNLNGAETTQTKFRKGGAKQECYVLRMQDDYQVDIPEEETTAISDPLFTLSDGEYREIFTQLGNIFCHTAYRWLALYKFRIPRKKYMREHTCPDDRELTEYVTIIKSLVEGREVPRNAVRDDRLNELISIMEGASEIRHVNIHVSRKKKPDRRVLGFIAAVNEFCWILGDHRGAAETNKLYADTEAKSLENRRKFHEDARRKQIASLPMDTLRRNSTSRSPERRPSSGYPAIA</sequence>
<evidence type="ECO:0000256" key="1">
    <source>
        <dbReference type="SAM" id="MobiDB-lite"/>
    </source>
</evidence>
<evidence type="ECO:0000313" key="3">
    <source>
        <dbReference type="Proteomes" id="UP000018144"/>
    </source>
</evidence>
<feature type="compositionally biased region" description="Low complexity" evidence="1">
    <location>
        <begin position="107"/>
        <end position="122"/>
    </location>
</feature>
<feature type="compositionally biased region" description="Basic and acidic residues" evidence="1">
    <location>
        <begin position="388"/>
        <end position="397"/>
    </location>
</feature>
<dbReference type="eggNOG" id="ENOG502S4NJ">
    <property type="taxonomic scope" value="Eukaryota"/>
</dbReference>
<keyword evidence="3" id="KW-1185">Reference proteome</keyword>
<dbReference type="OrthoDB" id="5369511at2759"/>
<accession>U4LIJ5</accession>
<feature type="compositionally biased region" description="Basic and acidic residues" evidence="1">
    <location>
        <begin position="131"/>
        <end position="141"/>
    </location>
</feature>
<evidence type="ECO:0000313" key="2">
    <source>
        <dbReference type="EMBL" id="CCX12164.1"/>
    </source>
</evidence>